<comment type="similarity">
    <text evidence="2">Belongs to the CHS7 family.</text>
</comment>
<feature type="region of interest" description="Disordered" evidence="11">
    <location>
        <begin position="310"/>
        <end position="384"/>
    </location>
</feature>
<name>A0A5B0QTD0_PUCGR</name>
<comment type="caution">
    <text evidence="13">The sequence shown here is derived from an EMBL/GenBank/DDBJ whole genome shotgun (WGS) entry which is preliminary data.</text>
</comment>
<feature type="transmembrane region" description="Helical" evidence="12">
    <location>
        <begin position="121"/>
        <end position="147"/>
    </location>
</feature>
<evidence type="ECO:0000256" key="1">
    <source>
        <dbReference type="ARBA" id="ARBA00004477"/>
    </source>
</evidence>
<evidence type="ECO:0000256" key="7">
    <source>
        <dbReference type="ARBA" id="ARBA00022927"/>
    </source>
</evidence>
<keyword evidence="8 12" id="KW-1133">Transmembrane helix</keyword>
<evidence type="ECO:0000256" key="4">
    <source>
        <dbReference type="ARBA" id="ARBA00022448"/>
    </source>
</evidence>
<feature type="transmembrane region" description="Helical" evidence="12">
    <location>
        <begin position="262"/>
        <end position="280"/>
    </location>
</feature>
<evidence type="ECO:0000256" key="8">
    <source>
        <dbReference type="ARBA" id="ARBA00022989"/>
    </source>
</evidence>
<evidence type="ECO:0000256" key="9">
    <source>
        <dbReference type="ARBA" id="ARBA00023136"/>
    </source>
</evidence>
<keyword evidence="14" id="KW-1185">Reference proteome</keyword>
<organism evidence="13 14">
    <name type="scientific">Puccinia graminis f. sp. tritici</name>
    <dbReference type="NCBI Taxonomy" id="56615"/>
    <lineage>
        <taxon>Eukaryota</taxon>
        <taxon>Fungi</taxon>
        <taxon>Dikarya</taxon>
        <taxon>Basidiomycota</taxon>
        <taxon>Pucciniomycotina</taxon>
        <taxon>Pucciniomycetes</taxon>
        <taxon>Pucciniales</taxon>
        <taxon>Pucciniaceae</taxon>
        <taxon>Puccinia</taxon>
    </lineage>
</organism>
<keyword evidence="6" id="KW-0256">Endoplasmic reticulum</keyword>
<feature type="transmembrane region" description="Helical" evidence="12">
    <location>
        <begin position="159"/>
        <end position="180"/>
    </location>
</feature>
<dbReference type="EMBL" id="VSWC01000003">
    <property type="protein sequence ID" value="KAA1116541.1"/>
    <property type="molecule type" value="Genomic_DNA"/>
</dbReference>
<evidence type="ECO:0000256" key="6">
    <source>
        <dbReference type="ARBA" id="ARBA00022824"/>
    </source>
</evidence>
<dbReference type="GO" id="GO:0071555">
    <property type="term" value="P:cell wall organization"/>
    <property type="evidence" value="ECO:0007669"/>
    <property type="project" value="UniProtKB-KW"/>
</dbReference>
<dbReference type="OMA" id="TVWEVKD"/>
<evidence type="ECO:0000256" key="10">
    <source>
        <dbReference type="ARBA" id="ARBA00023316"/>
    </source>
</evidence>
<dbReference type="PANTHER" id="PTHR35329:SF2">
    <property type="entry name" value="CHITIN SYNTHASE EXPORT CHAPERONE"/>
    <property type="match status" value="1"/>
</dbReference>
<keyword evidence="4" id="KW-0813">Transport</keyword>
<keyword evidence="7" id="KW-0653">Protein transport</keyword>
<dbReference type="GO" id="GO:0006457">
    <property type="term" value="P:protein folding"/>
    <property type="evidence" value="ECO:0007669"/>
    <property type="project" value="TreeGrafter"/>
</dbReference>
<dbReference type="GO" id="GO:0015031">
    <property type="term" value="P:protein transport"/>
    <property type="evidence" value="ECO:0007669"/>
    <property type="project" value="UniProtKB-KW"/>
</dbReference>
<dbReference type="PANTHER" id="PTHR35329">
    <property type="entry name" value="CHITIN SYNTHASE EXPORT CHAPERONE"/>
    <property type="match status" value="1"/>
</dbReference>
<evidence type="ECO:0000256" key="3">
    <source>
        <dbReference type="ARBA" id="ARBA00018354"/>
    </source>
</evidence>
<feature type="transmembrane region" description="Helical" evidence="12">
    <location>
        <begin position="92"/>
        <end position="109"/>
    </location>
</feature>
<evidence type="ECO:0000256" key="11">
    <source>
        <dbReference type="SAM" id="MobiDB-lite"/>
    </source>
</evidence>
<feature type="transmembrane region" description="Helical" evidence="12">
    <location>
        <begin position="192"/>
        <end position="218"/>
    </location>
</feature>
<sequence length="384" mass="41721">MGFSFGDFDSICSSAALIICPLMGTSSSNGNGGGGGSRMGIQPNCYARNVELNGTILFQPAVLFIHIIALIMILLMILHIKSKYTAVGRKEIVHFFYFYAVVTLSSFFLDSGIIPSSSKVYPYFAAFETGMLSATFWCLLVNGFVGFQFAEDGTPLSLWSLRGSCLAVFSLTFFIAIATFNSLASFTPSQPTALWIIMYIFNGACVAIYVILQLLLVVRTLDDRWPIGDILFGLGFFVVGLVLIYGFSLTICSAITHYVDGLFFSQLCFLLSVMMVYKYWDSITKEDLEFSVGSKQAVWEISSKEALLSGMGSHSQTGGAREGREGGGLGGGQGTPEEADYYQHNGSSAQMSPTHSQSIVHPNHPAFHGGYPPHNNGPTKFSGY</sequence>
<evidence type="ECO:0000313" key="14">
    <source>
        <dbReference type="Proteomes" id="UP000324748"/>
    </source>
</evidence>
<feature type="transmembrane region" description="Helical" evidence="12">
    <location>
        <begin position="56"/>
        <end position="80"/>
    </location>
</feature>
<evidence type="ECO:0000256" key="5">
    <source>
        <dbReference type="ARBA" id="ARBA00022692"/>
    </source>
</evidence>
<dbReference type="Proteomes" id="UP000324748">
    <property type="component" value="Unassembled WGS sequence"/>
</dbReference>
<protein>
    <recommendedName>
        <fullName evidence="3">Chitin synthase export chaperone</fullName>
    </recommendedName>
</protein>
<feature type="compositionally biased region" description="Polar residues" evidence="11">
    <location>
        <begin position="344"/>
        <end position="360"/>
    </location>
</feature>
<reference evidence="13 14" key="1">
    <citation type="submission" date="2019-05" db="EMBL/GenBank/DDBJ databases">
        <title>Emergence of the Ug99 lineage of the wheat stem rust pathogen through somatic hybridization.</title>
        <authorList>
            <person name="Li F."/>
            <person name="Upadhyaya N.M."/>
            <person name="Sperschneider J."/>
            <person name="Matny O."/>
            <person name="Nguyen-Phuc H."/>
            <person name="Mago R."/>
            <person name="Raley C."/>
            <person name="Miller M.E."/>
            <person name="Silverstein K.A.T."/>
            <person name="Henningsen E."/>
            <person name="Hirsch C.D."/>
            <person name="Visser B."/>
            <person name="Pretorius Z.A."/>
            <person name="Steffenson B.J."/>
            <person name="Schwessinger B."/>
            <person name="Dodds P.N."/>
            <person name="Figueroa M."/>
        </authorList>
    </citation>
    <scope>NUCLEOTIDE SEQUENCE [LARGE SCALE GENOMIC DNA]</scope>
    <source>
        <strain evidence="13">21-0</strain>
    </source>
</reference>
<evidence type="ECO:0000313" key="13">
    <source>
        <dbReference type="EMBL" id="KAA1116541.1"/>
    </source>
</evidence>
<dbReference type="GO" id="GO:0051082">
    <property type="term" value="F:unfolded protein binding"/>
    <property type="evidence" value="ECO:0007669"/>
    <property type="project" value="TreeGrafter"/>
</dbReference>
<evidence type="ECO:0000256" key="2">
    <source>
        <dbReference type="ARBA" id="ARBA00009274"/>
    </source>
</evidence>
<dbReference type="InterPro" id="IPR022057">
    <property type="entry name" value="Chs7"/>
</dbReference>
<evidence type="ECO:0000256" key="12">
    <source>
        <dbReference type="SAM" id="Phobius"/>
    </source>
</evidence>
<keyword evidence="9 12" id="KW-0472">Membrane</keyword>
<dbReference type="Pfam" id="PF12271">
    <property type="entry name" value="Chs7"/>
    <property type="match status" value="1"/>
</dbReference>
<dbReference type="GO" id="GO:0005789">
    <property type="term" value="C:endoplasmic reticulum membrane"/>
    <property type="evidence" value="ECO:0007669"/>
    <property type="project" value="UniProtKB-SubCell"/>
</dbReference>
<gene>
    <name evidence="13" type="primary">CHS7_2</name>
    <name evidence="13" type="ORF">PGT21_018177</name>
</gene>
<dbReference type="AlphaFoldDB" id="A0A5B0QTD0"/>
<accession>A0A5B0QTD0</accession>
<feature type="transmembrane region" description="Helical" evidence="12">
    <location>
        <begin position="230"/>
        <end position="256"/>
    </location>
</feature>
<dbReference type="OrthoDB" id="2189463at2759"/>
<proteinExistence type="inferred from homology"/>
<keyword evidence="5 12" id="KW-0812">Transmembrane</keyword>
<comment type="subcellular location">
    <subcellularLocation>
        <location evidence="1">Endoplasmic reticulum membrane</location>
        <topology evidence="1">Multi-pass membrane protein</topology>
    </subcellularLocation>
</comment>
<keyword evidence="10" id="KW-0961">Cell wall biogenesis/degradation</keyword>